<evidence type="ECO:0000313" key="3">
    <source>
        <dbReference type="EMBL" id="ADI14296.1"/>
    </source>
</evidence>
<dbReference type="EMBL" id="CP002049">
    <property type="protein sequence ID" value="ADI14296.1"/>
    <property type="molecule type" value="Genomic_DNA"/>
</dbReference>
<dbReference type="CDD" id="cd16329">
    <property type="entry name" value="LolA_like"/>
    <property type="match status" value="1"/>
</dbReference>
<dbReference type="eggNOG" id="COG2834">
    <property type="taxonomic scope" value="Bacteria"/>
</dbReference>
<feature type="signal peptide" evidence="1">
    <location>
        <begin position="1"/>
        <end position="22"/>
    </location>
</feature>
<dbReference type="RefSeq" id="WP_013177667.1">
    <property type="nucleotide sequence ID" value="NC_014221.1"/>
</dbReference>
<dbReference type="AlphaFoldDB" id="D7CW33"/>
<dbReference type="OrthoDB" id="9803781at2"/>
<keyword evidence="4" id="KW-1185">Reference proteome</keyword>
<dbReference type="STRING" id="649638.Trad_1171"/>
<dbReference type="Proteomes" id="UP000000379">
    <property type="component" value="Chromosome"/>
</dbReference>
<sequence length="249" mass="27167">MKRPTLKFLTLALLSLTPLGFAQQGADAILSALLDAQRGAQTMRGGVTMRISRPGREEVFELELVTDGEARSLIRVTAPPRDAGQAFLRRGDELFLYNPRLRRTLRLPPSAQSDAFLGSDLAYGDLSGRDLETDYTAEITGETADAIELTLTPTPTAPTPYGRVVIVAGVSEEGDLTPLEYTFYDQRGAAVRRVTFSEVVQVAEVAFPTRLEVTNLLREGERTVLVIRDPEFGAEVSGCFTEAALERGC</sequence>
<dbReference type="KEGG" id="tra:Trad_1171"/>
<proteinExistence type="predicted"/>
<feature type="domain" description="Uncharacterized protein TP-0789" evidence="2">
    <location>
        <begin position="69"/>
        <end position="247"/>
    </location>
</feature>
<accession>D7CW33</accession>
<dbReference type="HOGENOM" id="CLU_074356_2_0_0"/>
<gene>
    <name evidence="3" type="ordered locus">Trad_1171</name>
</gene>
<dbReference type="Pfam" id="PF17131">
    <property type="entry name" value="LolA_like"/>
    <property type="match status" value="1"/>
</dbReference>
<dbReference type="Gene3D" id="2.50.20.10">
    <property type="entry name" value="Lipoprotein localisation LolA/LolB/LppX"/>
    <property type="match status" value="1"/>
</dbReference>
<evidence type="ECO:0000313" key="4">
    <source>
        <dbReference type="Proteomes" id="UP000000379"/>
    </source>
</evidence>
<dbReference type="SUPFAM" id="SSF89392">
    <property type="entry name" value="Prokaryotic lipoproteins and lipoprotein localization factors"/>
    <property type="match status" value="1"/>
</dbReference>
<keyword evidence="1" id="KW-0732">Signal</keyword>
<reference evidence="3 4" key="2">
    <citation type="journal article" date="2011" name="Stand. Genomic Sci.">
        <title>Complete genome sequence of Truepera radiovictrix type strain (RQ-24).</title>
        <authorList>
            <person name="Ivanova N."/>
            <person name="Rohde C."/>
            <person name="Munk C."/>
            <person name="Nolan M."/>
            <person name="Lucas S."/>
            <person name="Del Rio T.G."/>
            <person name="Tice H."/>
            <person name="Deshpande S."/>
            <person name="Cheng J.F."/>
            <person name="Tapia R."/>
            <person name="Han C."/>
            <person name="Goodwin L."/>
            <person name="Pitluck S."/>
            <person name="Liolios K."/>
            <person name="Mavromatis K."/>
            <person name="Mikhailova N."/>
            <person name="Pati A."/>
            <person name="Chen A."/>
            <person name="Palaniappan K."/>
            <person name="Land M."/>
            <person name="Hauser L."/>
            <person name="Chang Y.J."/>
            <person name="Jeffries C.D."/>
            <person name="Brambilla E."/>
            <person name="Rohde M."/>
            <person name="Goker M."/>
            <person name="Tindall B.J."/>
            <person name="Woyke T."/>
            <person name="Bristow J."/>
            <person name="Eisen J.A."/>
            <person name="Markowitz V."/>
            <person name="Hugenholtz P."/>
            <person name="Kyrpides N.C."/>
            <person name="Klenk H.P."/>
            <person name="Lapidus A."/>
        </authorList>
    </citation>
    <scope>NUCLEOTIDE SEQUENCE [LARGE SCALE GENOMIC DNA]</scope>
    <source>
        <strain evidence="4">DSM 17093 / CIP 108686 / LMG 22925 / RQ-24</strain>
    </source>
</reference>
<protein>
    <recommendedName>
        <fullName evidence="2">Uncharacterized protein TP-0789 domain-containing protein</fullName>
    </recommendedName>
</protein>
<reference evidence="4" key="1">
    <citation type="submission" date="2010-05" db="EMBL/GenBank/DDBJ databases">
        <title>The complete genome of Truepera radiovictris DSM 17093.</title>
        <authorList>
            <consortium name="US DOE Joint Genome Institute (JGI-PGF)"/>
            <person name="Lucas S."/>
            <person name="Copeland A."/>
            <person name="Lapidus A."/>
            <person name="Glavina del Rio T."/>
            <person name="Dalin E."/>
            <person name="Tice H."/>
            <person name="Bruce D."/>
            <person name="Goodwin L."/>
            <person name="Pitluck S."/>
            <person name="Kyrpides N."/>
            <person name="Mavromatis K."/>
            <person name="Ovchinnikova G."/>
            <person name="Munk A.C."/>
            <person name="Detter J.C."/>
            <person name="Han C."/>
            <person name="Tapia R."/>
            <person name="Land M."/>
            <person name="Hauser L."/>
            <person name="Markowitz V."/>
            <person name="Cheng J.-F."/>
            <person name="Hugenholtz P."/>
            <person name="Woyke T."/>
            <person name="Wu D."/>
            <person name="Tindall B."/>
            <person name="Pomrenke H.G."/>
            <person name="Brambilla E."/>
            <person name="Klenk H.-P."/>
            <person name="Eisen J.A."/>
        </authorList>
    </citation>
    <scope>NUCLEOTIDE SEQUENCE [LARGE SCALE GENOMIC DNA]</scope>
    <source>
        <strain evidence="4">DSM 17093 / CIP 108686 / LMG 22925 / RQ-24</strain>
    </source>
</reference>
<name>D7CW33_TRURR</name>
<dbReference type="InterPro" id="IPR033399">
    <property type="entry name" value="TP_0789-like"/>
</dbReference>
<evidence type="ECO:0000259" key="2">
    <source>
        <dbReference type="Pfam" id="PF17131"/>
    </source>
</evidence>
<organism evidence="3 4">
    <name type="scientific">Truepera radiovictrix (strain DSM 17093 / CIP 108686 / LMG 22925 / RQ-24)</name>
    <dbReference type="NCBI Taxonomy" id="649638"/>
    <lineage>
        <taxon>Bacteria</taxon>
        <taxon>Thermotogati</taxon>
        <taxon>Deinococcota</taxon>
        <taxon>Deinococci</taxon>
        <taxon>Trueperales</taxon>
        <taxon>Trueperaceae</taxon>
        <taxon>Truepera</taxon>
    </lineage>
</organism>
<feature type="chain" id="PRO_5003094653" description="Uncharacterized protein TP-0789 domain-containing protein" evidence="1">
    <location>
        <begin position="23"/>
        <end position="249"/>
    </location>
</feature>
<dbReference type="InterPro" id="IPR029046">
    <property type="entry name" value="LolA/LolB/LppX"/>
</dbReference>
<evidence type="ECO:0000256" key="1">
    <source>
        <dbReference type="SAM" id="SignalP"/>
    </source>
</evidence>